<evidence type="ECO:0000259" key="11">
    <source>
        <dbReference type="PROSITE" id="PS51495"/>
    </source>
</evidence>
<dbReference type="GO" id="GO:0043328">
    <property type="term" value="P:protein transport to vacuole involved in ubiquitin-dependent protein catabolic process via the multivesicular body sorting pathway"/>
    <property type="evidence" value="ECO:0007669"/>
    <property type="project" value="UniProtKB-UniRule"/>
</dbReference>
<dbReference type="Gene3D" id="6.10.140.260">
    <property type="match status" value="1"/>
</dbReference>
<dbReference type="SUPFAM" id="SSF50729">
    <property type="entry name" value="PH domain-like"/>
    <property type="match status" value="1"/>
</dbReference>
<dbReference type="FunFam" id="1.10.10.10:FF:000416">
    <property type="entry name" value="Vacuolar protein-sorting-associated protein 36"/>
    <property type="match status" value="1"/>
</dbReference>
<evidence type="ECO:0000256" key="10">
    <source>
        <dbReference type="SAM" id="MobiDB-lite"/>
    </source>
</evidence>
<dbReference type="Gene3D" id="2.30.30.380">
    <property type="entry name" value="Zn-finger domain of Sec23/24"/>
    <property type="match status" value="1"/>
</dbReference>
<keyword evidence="3 9" id="KW-0813">Transport</keyword>
<dbReference type="FunCoup" id="A0A163K3X1">
    <property type="interactions" value="185"/>
</dbReference>
<evidence type="ECO:0000256" key="5">
    <source>
        <dbReference type="ARBA" id="ARBA00022723"/>
    </source>
</evidence>
<dbReference type="SUPFAM" id="SSF90209">
    <property type="entry name" value="Ran binding protein zinc finger-like"/>
    <property type="match status" value="1"/>
</dbReference>
<keyword evidence="9" id="KW-0967">Endosome</keyword>
<keyword evidence="8 9" id="KW-0653">Protein transport</keyword>
<dbReference type="PANTHER" id="PTHR13128:SF12">
    <property type="entry name" value="VACUOLAR PROTEIN-SORTING-ASSOCIATED PROTEIN 36"/>
    <property type="match status" value="1"/>
</dbReference>
<dbReference type="PROSITE" id="PS01358">
    <property type="entry name" value="ZF_RANBP2_1"/>
    <property type="match status" value="1"/>
</dbReference>
<dbReference type="Pfam" id="PF11605">
    <property type="entry name" value="Vps36_ESCRT-II"/>
    <property type="match status" value="1"/>
</dbReference>
<evidence type="ECO:0000256" key="7">
    <source>
        <dbReference type="ARBA" id="ARBA00022833"/>
    </source>
</evidence>
<dbReference type="STRING" id="4829.A0A163K3X1"/>
<dbReference type="EMBL" id="LT554584">
    <property type="protein sequence ID" value="SAM06336.1"/>
    <property type="molecule type" value="Genomic_DNA"/>
</dbReference>
<dbReference type="GO" id="GO:0008270">
    <property type="term" value="F:zinc ion binding"/>
    <property type="evidence" value="ECO:0007669"/>
    <property type="project" value="UniProtKB-KW"/>
</dbReference>
<evidence type="ECO:0000256" key="8">
    <source>
        <dbReference type="ARBA" id="ARBA00022927"/>
    </source>
</evidence>
<keyword evidence="6" id="KW-0863">Zinc-finger</keyword>
<dbReference type="InterPro" id="IPR037855">
    <property type="entry name" value="Vps36"/>
</dbReference>
<dbReference type="GO" id="GO:0032266">
    <property type="term" value="F:phosphatidylinositol-3-phosphate binding"/>
    <property type="evidence" value="ECO:0007669"/>
    <property type="project" value="UniProtKB-UniRule"/>
</dbReference>
<dbReference type="InterPro" id="IPR021648">
    <property type="entry name" value="GLUE_dom"/>
</dbReference>
<dbReference type="InterPro" id="IPR036443">
    <property type="entry name" value="Znf_RanBP2_sf"/>
</dbReference>
<feature type="compositionally biased region" description="Low complexity" evidence="10">
    <location>
        <begin position="228"/>
        <end position="246"/>
    </location>
</feature>
<comment type="function">
    <text evidence="9">Component of the ESCRT-II complex (endosomal sorting complex required for transport II), which is required for multivesicular body (MVB) formation and sorting of endosomal cargo proteins into MVBs.</text>
</comment>
<keyword evidence="7" id="KW-0862">Zinc</keyword>
<protein>
    <recommendedName>
        <fullName evidence="2 9">Vacuolar protein-sorting-associated protein 36</fullName>
    </recommendedName>
    <alternativeName>
        <fullName evidence="9">ESCRT-II complex subunit VPS36</fullName>
    </alternativeName>
</protein>
<keyword evidence="13" id="KW-1185">Reference proteome</keyword>
<dbReference type="InterPro" id="IPR036390">
    <property type="entry name" value="WH_DNA-bd_sf"/>
</dbReference>
<dbReference type="Pfam" id="PF04157">
    <property type="entry name" value="EAP30"/>
    <property type="match status" value="1"/>
</dbReference>
<evidence type="ECO:0000313" key="12">
    <source>
        <dbReference type="EMBL" id="SAM06336.1"/>
    </source>
</evidence>
<dbReference type="PANTHER" id="PTHR13128">
    <property type="entry name" value="VACUOLAR PROTEIN-SORTING-ASSOCIATED PROTEIN 36"/>
    <property type="match status" value="1"/>
</dbReference>
<evidence type="ECO:0000256" key="4">
    <source>
        <dbReference type="ARBA" id="ARBA00022490"/>
    </source>
</evidence>
<dbReference type="Proteomes" id="UP000078561">
    <property type="component" value="Unassembled WGS sequence"/>
</dbReference>
<dbReference type="InterPro" id="IPR001876">
    <property type="entry name" value="Znf_RanBP2"/>
</dbReference>
<sequence length="557" mass="61032">MKYFKSCRLSASSHRPELLPKESLLIQQGNTGLYEGKAKVDGYQDGVLYLTSHRIIYVDNQSPVDHSVDIPLKAITNIEQYSGFLRSSPKLILYLDYVTLKNTNDTASLMVISDTDTLSVQVAKRMQLAATVGIWTCTICYHDNTLLTDKCDLCGVRTATTVLKGDSGNSSTNNNSSTEVITKTEAAASCPACTFINHPSMIQCEMCDTRLDSSLSSPSSTATPLLTSVLQQPSSSSSPISISSPSISPPSSPSVSSLNTKQDHSIQLSFRKGGLGNFLAKLNMALSTKAWDQPTSPSLTANNVYTYGNANIERQAAEQQIRKVGLQSIQQRIEKLSTETTVTMTDAFQDLDRLMAKANEMVTLAETISTKMNKDPNDQDLSTLRGYMINLGISNPVTRGTAGSIYHQELSRELAEFLDKFYTKKENDIRPLTDIYCIFNRARGVALISPEDLYKACQQFETLKLPYRLRHLSTSPKGGAGLLVVQSTFMNDDQASSRILAHVKSHQGQLTALKLAGVEQWALAVALEQLKAAEQKGLLCRDDGPGGLVFYENLFVT</sequence>
<evidence type="ECO:0000313" key="13">
    <source>
        <dbReference type="Proteomes" id="UP000078561"/>
    </source>
</evidence>
<gene>
    <name evidence="12" type="primary">ABSGL_12224.1 scaffold 12718</name>
</gene>
<dbReference type="OMA" id="RVCYVDH"/>
<dbReference type="Gene3D" id="1.10.10.10">
    <property type="entry name" value="Winged helix-like DNA-binding domain superfamily/Winged helix DNA-binding domain"/>
    <property type="match status" value="2"/>
</dbReference>
<dbReference type="PROSITE" id="PS51495">
    <property type="entry name" value="GLUE"/>
    <property type="match status" value="1"/>
</dbReference>
<keyword evidence="4 9" id="KW-0963">Cytoplasm</keyword>
<dbReference type="InterPro" id="IPR011993">
    <property type="entry name" value="PH-like_dom_sf"/>
</dbReference>
<dbReference type="InterPro" id="IPR036388">
    <property type="entry name" value="WH-like_DNA-bd_sf"/>
</dbReference>
<keyword evidence="5" id="KW-0479">Metal-binding</keyword>
<dbReference type="AlphaFoldDB" id="A0A163K3X1"/>
<dbReference type="InterPro" id="IPR040608">
    <property type="entry name" value="Snf8/Vps36"/>
</dbReference>
<accession>A0A163K3X1</accession>
<evidence type="ECO:0000256" key="3">
    <source>
        <dbReference type="ARBA" id="ARBA00022448"/>
    </source>
</evidence>
<feature type="domain" description="GLUE N-terminal" evidence="11">
    <location>
        <begin position="8"/>
        <end position="298"/>
    </location>
</feature>
<comment type="subcellular location">
    <subcellularLocation>
        <location evidence="9">Cytoplasm</location>
    </subcellularLocation>
    <subcellularLocation>
        <location evidence="9">Endosome</location>
    </subcellularLocation>
</comment>
<proteinExistence type="inferred from homology"/>
<comment type="similarity">
    <text evidence="1 9">Belongs to the VPS36 family.</text>
</comment>
<name>A0A163K3X1_ABSGL</name>
<evidence type="ECO:0000256" key="9">
    <source>
        <dbReference type="RuleBase" id="RU367095"/>
    </source>
</evidence>
<evidence type="ECO:0000256" key="1">
    <source>
        <dbReference type="ARBA" id="ARBA00009697"/>
    </source>
</evidence>
<comment type="subunit">
    <text evidence="9">Component of the endosomal sorting complex required for transport II (ESCRT-II).</text>
</comment>
<organism evidence="12">
    <name type="scientific">Absidia glauca</name>
    <name type="common">Pin mould</name>
    <dbReference type="NCBI Taxonomy" id="4829"/>
    <lineage>
        <taxon>Eukaryota</taxon>
        <taxon>Fungi</taxon>
        <taxon>Fungi incertae sedis</taxon>
        <taxon>Mucoromycota</taxon>
        <taxon>Mucoromycotina</taxon>
        <taxon>Mucoromycetes</taxon>
        <taxon>Mucorales</taxon>
        <taxon>Cunninghamellaceae</taxon>
        <taxon>Absidia</taxon>
    </lineage>
</organism>
<evidence type="ECO:0000256" key="2">
    <source>
        <dbReference type="ARBA" id="ARBA00017953"/>
    </source>
</evidence>
<evidence type="ECO:0000256" key="6">
    <source>
        <dbReference type="ARBA" id="ARBA00022771"/>
    </source>
</evidence>
<feature type="region of interest" description="Disordered" evidence="10">
    <location>
        <begin position="228"/>
        <end position="260"/>
    </location>
</feature>
<dbReference type="GO" id="GO:0043130">
    <property type="term" value="F:ubiquitin binding"/>
    <property type="evidence" value="ECO:0007669"/>
    <property type="project" value="UniProtKB-UniRule"/>
</dbReference>
<dbReference type="GO" id="GO:0000814">
    <property type="term" value="C:ESCRT II complex"/>
    <property type="evidence" value="ECO:0007669"/>
    <property type="project" value="UniProtKB-UniRule"/>
</dbReference>
<dbReference type="GO" id="GO:0031902">
    <property type="term" value="C:late endosome membrane"/>
    <property type="evidence" value="ECO:0007669"/>
    <property type="project" value="UniProtKB-UniRule"/>
</dbReference>
<reference evidence="12" key="1">
    <citation type="submission" date="2016-04" db="EMBL/GenBank/DDBJ databases">
        <authorList>
            <person name="Evans L.H."/>
            <person name="Alamgir A."/>
            <person name="Owens N."/>
            <person name="Weber N.D."/>
            <person name="Virtaneva K."/>
            <person name="Barbian K."/>
            <person name="Babar A."/>
            <person name="Rosenke K."/>
        </authorList>
    </citation>
    <scope>NUCLEOTIDE SEQUENCE [LARGE SCALE GENOMIC DNA]</scope>
    <source>
        <strain evidence="12">CBS 101.48</strain>
    </source>
</reference>
<dbReference type="InParanoid" id="A0A163K3X1"/>
<dbReference type="OrthoDB" id="271448at2759"/>
<dbReference type="SUPFAM" id="SSF46785">
    <property type="entry name" value="Winged helix' DNA-binding domain"/>
    <property type="match status" value="1"/>
</dbReference>
<dbReference type="Gene3D" id="2.30.29.30">
    <property type="entry name" value="Pleckstrin-homology domain (PH domain)/Phosphotyrosine-binding domain (PTB)"/>
    <property type="match status" value="1"/>
</dbReference>
<dbReference type="SMART" id="SM00547">
    <property type="entry name" value="ZnF_RBZ"/>
    <property type="match status" value="2"/>
</dbReference>